<dbReference type="Proteomes" id="UP001295740">
    <property type="component" value="Unassembled WGS sequence"/>
</dbReference>
<dbReference type="Gene3D" id="1.10.20.140">
    <property type="match status" value="1"/>
</dbReference>
<dbReference type="Pfam" id="PF01715">
    <property type="entry name" value="IPPT"/>
    <property type="match status" value="1"/>
</dbReference>
<evidence type="ECO:0000256" key="1">
    <source>
        <dbReference type="ARBA" id="ARBA00005842"/>
    </source>
</evidence>
<evidence type="ECO:0000256" key="7">
    <source>
        <dbReference type="RuleBase" id="RU003785"/>
    </source>
</evidence>
<evidence type="ECO:0000313" key="10">
    <source>
        <dbReference type="Proteomes" id="UP001295740"/>
    </source>
</evidence>
<feature type="domain" description="C2H2-type" evidence="8">
    <location>
        <begin position="402"/>
        <end position="424"/>
    </location>
</feature>
<dbReference type="GO" id="GO:0005524">
    <property type="term" value="F:ATP binding"/>
    <property type="evidence" value="ECO:0007669"/>
    <property type="project" value="UniProtKB-UniRule"/>
</dbReference>
<organism evidence="9 10">
    <name type="scientific">Anthostomella pinea</name>
    <dbReference type="NCBI Taxonomy" id="933095"/>
    <lineage>
        <taxon>Eukaryota</taxon>
        <taxon>Fungi</taxon>
        <taxon>Dikarya</taxon>
        <taxon>Ascomycota</taxon>
        <taxon>Pezizomycotina</taxon>
        <taxon>Sordariomycetes</taxon>
        <taxon>Xylariomycetidae</taxon>
        <taxon>Xylariales</taxon>
        <taxon>Xylariaceae</taxon>
        <taxon>Anthostomella</taxon>
    </lineage>
</organism>
<dbReference type="Gene3D" id="3.40.50.300">
    <property type="entry name" value="P-loop containing nucleotide triphosphate hydrolases"/>
    <property type="match status" value="1"/>
</dbReference>
<evidence type="ECO:0000256" key="5">
    <source>
        <dbReference type="PIRNR" id="PIRNR039110"/>
    </source>
</evidence>
<dbReference type="AlphaFoldDB" id="A0AAI8VLI9"/>
<comment type="similarity">
    <text evidence="1 5 7">Belongs to the IPP transferase family.</text>
</comment>
<keyword evidence="5" id="KW-0963">Cytoplasm</keyword>
<name>A0AAI8VLI9_9PEZI</name>
<evidence type="ECO:0000259" key="8">
    <source>
        <dbReference type="Pfam" id="PF12874"/>
    </source>
</evidence>
<dbReference type="PIRSF" id="PIRSF039110">
    <property type="entry name" value="IPP_transferase"/>
    <property type="match status" value="1"/>
</dbReference>
<dbReference type="InterPro" id="IPR039657">
    <property type="entry name" value="Dimethylallyltransferase"/>
</dbReference>
<dbReference type="SUPFAM" id="SSF52540">
    <property type="entry name" value="P-loop containing nucleoside triphosphate hydrolases"/>
    <property type="match status" value="2"/>
</dbReference>
<dbReference type="EC" id="2.5.1.75" evidence="5 6"/>
<dbReference type="InterPro" id="IPR027417">
    <property type="entry name" value="P-loop_NTPase"/>
</dbReference>
<keyword evidence="2 5" id="KW-0808">Transferase</keyword>
<keyword evidence="5 6" id="KW-0819">tRNA processing</keyword>
<evidence type="ECO:0000256" key="4">
    <source>
        <dbReference type="ARBA" id="ARBA00022840"/>
    </source>
</evidence>
<keyword evidence="10" id="KW-1185">Reference proteome</keyword>
<reference evidence="9" key="1">
    <citation type="submission" date="2023-10" db="EMBL/GenBank/DDBJ databases">
        <authorList>
            <person name="Hackl T."/>
        </authorList>
    </citation>
    <scope>NUCLEOTIDE SEQUENCE</scope>
</reference>
<dbReference type="GO" id="GO:0005739">
    <property type="term" value="C:mitochondrion"/>
    <property type="evidence" value="ECO:0007669"/>
    <property type="project" value="TreeGrafter"/>
</dbReference>
<evidence type="ECO:0000256" key="6">
    <source>
        <dbReference type="RuleBase" id="RU003783"/>
    </source>
</evidence>
<dbReference type="PANTHER" id="PTHR11088">
    <property type="entry name" value="TRNA DIMETHYLALLYLTRANSFERASE"/>
    <property type="match status" value="1"/>
</dbReference>
<protein>
    <recommendedName>
        <fullName evidence="5 6">tRNA dimethylallyltransferase</fullName>
        <ecNumber evidence="5 6">2.5.1.75</ecNumber>
    </recommendedName>
</protein>
<comment type="caution">
    <text evidence="9">The sequence shown here is derived from an EMBL/GenBank/DDBJ whole genome shotgun (WGS) entry which is preliminary data.</text>
</comment>
<accession>A0AAI8VLI9</accession>
<evidence type="ECO:0000256" key="2">
    <source>
        <dbReference type="ARBA" id="ARBA00022679"/>
    </source>
</evidence>
<dbReference type="SUPFAM" id="SSF57667">
    <property type="entry name" value="beta-beta-alpha zinc fingers"/>
    <property type="match status" value="1"/>
</dbReference>
<dbReference type="NCBIfam" id="TIGR00174">
    <property type="entry name" value="miaA"/>
    <property type="match status" value="1"/>
</dbReference>
<comment type="catalytic activity">
    <reaction evidence="5 6">
        <text>adenosine(37) in tRNA + dimethylallyl diphosphate = N(6)-dimethylallyladenosine(37) in tRNA + diphosphate</text>
        <dbReference type="Rhea" id="RHEA:26482"/>
        <dbReference type="Rhea" id="RHEA-COMP:10162"/>
        <dbReference type="Rhea" id="RHEA-COMP:10375"/>
        <dbReference type="ChEBI" id="CHEBI:33019"/>
        <dbReference type="ChEBI" id="CHEBI:57623"/>
        <dbReference type="ChEBI" id="CHEBI:74411"/>
        <dbReference type="ChEBI" id="CHEBI:74415"/>
        <dbReference type="EC" id="2.5.1.75"/>
    </reaction>
</comment>
<dbReference type="Pfam" id="PF12874">
    <property type="entry name" value="zf-met"/>
    <property type="match status" value="1"/>
</dbReference>
<dbReference type="Gene3D" id="3.30.160.60">
    <property type="entry name" value="Classic Zinc Finger"/>
    <property type="match status" value="1"/>
</dbReference>
<dbReference type="InterPro" id="IPR036236">
    <property type="entry name" value="Znf_C2H2_sf"/>
</dbReference>
<keyword evidence="4 5" id="KW-0067">ATP-binding</keyword>
<dbReference type="InterPro" id="IPR013087">
    <property type="entry name" value="Znf_C2H2_type"/>
</dbReference>
<evidence type="ECO:0000256" key="3">
    <source>
        <dbReference type="ARBA" id="ARBA00022741"/>
    </source>
</evidence>
<dbReference type="HAMAP" id="MF_00185">
    <property type="entry name" value="IPP_trans"/>
    <property type="match status" value="1"/>
</dbReference>
<dbReference type="GO" id="GO:0006400">
    <property type="term" value="P:tRNA modification"/>
    <property type="evidence" value="ECO:0007669"/>
    <property type="project" value="TreeGrafter"/>
</dbReference>
<evidence type="ECO:0000313" key="9">
    <source>
        <dbReference type="EMBL" id="CAJ2507145.1"/>
    </source>
</evidence>
<comment type="function">
    <text evidence="5">Catalyzes the transfer of a dimethylallyl group onto the adenine at position 37.</text>
</comment>
<dbReference type="InterPro" id="IPR030666">
    <property type="entry name" value="IPP_transferase_euk"/>
</dbReference>
<sequence>MAAVRVPKEPLVAVMGTTGTGKSDLAIDLALRYNGEIINADAMQMYRGLPVITNQISTEEQRGIPHHLLAKIDPLEPTWTNGLFAREANKLIRDIRSRGKLPIVVGGTHYYIQSLLFVGNLVESSSKESDDTTYRLEEENTTQFPILNTPTNVMLERLRQVDPSMADRWHPDDRRKIRRSLEIYLTTGKRASDIYAEQQQAKDASAPKRGPWESLVFWVYTEPEVLKERLNKRVSKMGEAGLMDEARGLHNRLLQRADQGEAIERTRGIWQSIGYKQMELFLEGEKRGESQQSLEKLKETGLEEMRSATRQYAKYQLRWIRHKSIPAFREHDAMDLLYLLDSTDVQKFSHNVLEPAAEICGRFLEGKELAKPAKLSTTAREVLASFETSETSSKPMFKVKLCEACNMSLPTEDQWIKHINGRRHRRVLHKKNHTALVPIETETPC</sequence>
<gene>
    <name evidence="9" type="ORF">KHLLAP_LOCUS7613</name>
</gene>
<dbReference type="InterPro" id="IPR018022">
    <property type="entry name" value="IPT"/>
</dbReference>
<keyword evidence="3 5" id="KW-0547">Nucleotide-binding</keyword>
<dbReference type="GO" id="GO:0052381">
    <property type="term" value="F:tRNA dimethylallyltransferase activity"/>
    <property type="evidence" value="ECO:0007669"/>
    <property type="project" value="UniProtKB-UniRule"/>
</dbReference>
<proteinExistence type="inferred from homology"/>
<dbReference type="PANTHER" id="PTHR11088:SF89">
    <property type="entry name" value="TRNA DIMETHYLALLYLTRANSFERASE"/>
    <property type="match status" value="1"/>
</dbReference>
<dbReference type="EMBL" id="CAUWAG010000010">
    <property type="protein sequence ID" value="CAJ2507145.1"/>
    <property type="molecule type" value="Genomic_DNA"/>
</dbReference>